<evidence type="ECO:0000256" key="1">
    <source>
        <dbReference type="ARBA" id="ARBA00004613"/>
    </source>
</evidence>
<dbReference type="PROSITE" id="PS50234">
    <property type="entry name" value="VWFA"/>
    <property type="match status" value="1"/>
</dbReference>
<evidence type="ECO:0000313" key="12">
    <source>
        <dbReference type="Proteomes" id="UP000054937"/>
    </source>
</evidence>
<dbReference type="InterPro" id="IPR052969">
    <property type="entry name" value="Thr-specific_kinase-like"/>
</dbReference>
<keyword evidence="6 7" id="KW-0862">Zinc</keyword>
<dbReference type="PROSITE" id="PS50103">
    <property type="entry name" value="ZF_C3H1"/>
    <property type="match status" value="3"/>
</dbReference>
<feature type="zinc finger region" description="C3H1-type" evidence="7">
    <location>
        <begin position="1"/>
        <end position="27"/>
    </location>
</feature>
<dbReference type="InterPro" id="IPR056861">
    <property type="entry name" value="HMCN1-like_VWA"/>
</dbReference>
<gene>
    <name evidence="11" type="ORF">PPERSA_04677</name>
</gene>
<dbReference type="OrthoDB" id="422053at2759"/>
<dbReference type="AlphaFoldDB" id="A0A0V0R4F9"/>
<evidence type="ECO:0000256" key="3">
    <source>
        <dbReference type="ARBA" id="ARBA00022723"/>
    </source>
</evidence>
<evidence type="ECO:0000313" key="11">
    <source>
        <dbReference type="EMBL" id="KRX09371.1"/>
    </source>
</evidence>
<evidence type="ECO:0000256" key="2">
    <source>
        <dbReference type="ARBA" id="ARBA00022525"/>
    </source>
</evidence>
<protein>
    <submittedName>
        <fullName evidence="11">Uncharacterized protein</fullName>
    </submittedName>
</protein>
<dbReference type="GO" id="GO:0008270">
    <property type="term" value="F:zinc ion binding"/>
    <property type="evidence" value="ECO:0007669"/>
    <property type="project" value="UniProtKB-KW"/>
</dbReference>
<dbReference type="InParanoid" id="A0A0V0R4F9"/>
<evidence type="ECO:0000256" key="5">
    <source>
        <dbReference type="ARBA" id="ARBA00022771"/>
    </source>
</evidence>
<dbReference type="SMART" id="SM00356">
    <property type="entry name" value="ZnF_C3H1"/>
    <property type="match status" value="3"/>
</dbReference>
<keyword evidence="8" id="KW-0175">Coiled coil</keyword>
<name>A0A0V0R4F9_PSEPJ</name>
<evidence type="ECO:0000256" key="4">
    <source>
        <dbReference type="ARBA" id="ARBA00022729"/>
    </source>
</evidence>
<dbReference type="PANTHER" id="PTHR47763:SF1">
    <property type="entry name" value="DUF659 DOMAIN-CONTAINING PROTEIN"/>
    <property type="match status" value="1"/>
</dbReference>
<keyword evidence="2" id="KW-0964">Secreted</keyword>
<feature type="domain" description="C3H1-type" evidence="9">
    <location>
        <begin position="122"/>
        <end position="150"/>
    </location>
</feature>
<dbReference type="Pfam" id="PF25106">
    <property type="entry name" value="VWA_4"/>
    <property type="match status" value="1"/>
</dbReference>
<dbReference type="InterPro" id="IPR002035">
    <property type="entry name" value="VWF_A"/>
</dbReference>
<feature type="zinc finger region" description="C3H1-type" evidence="7">
    <location>
        <begin position="122"/>
        <end position="150"/>
    </location>
</feature>
<feature type="domain" description="C3H1-type" evidence="9">
    <location>
        <begin position="1"/>
        <end position="27"/>
    </location>
</feature>
<sequence length="631" mass="72101">MRKKCHVYQLSGNCNKQQQCRYEHSQLPQMTCTIKNCVLCCHEYHLKGKCRKIAICRKLHLGQPLGKCINDGVCYKCNKACHQYQMRGKCKKGKVCRFDHTGVVMKKCPFGSKNCHLCQFTREKRGPCHYLYATGTCKLGNRCQFSHKFKLGANQCMNYFCNVKGCQNYTPPLEERNDLVSSHISQIVSQINESDIYPDQLKAAELIQDNEILNNQQKTEAEEKLVNVRQSIKRSLGFNYIATKEIKGVYIQGEGIFYTPGGVQGSIKINEQEVELNIGGKIEKQKLDKGYQSQLANILVRKSKYYEANQNSQQSQSDTEEEQELKVFKNTNKNNQLSEQTMIYMPSPINAIVGGDFTICKDKNLYKKVKFEPIQQKKVLKYVKDNAERIKSEMAKFNNNMEQLKKEKEKFCVEICFLIDTTASMGSYITESKNSMKNIINQISEKVKGTKFEIKFGVVCYRDHCDDRQGSYLVQGKDFEKDIDIIINYINTVDSRGGGDTPEAVVDGINQALQLSWSKNENSWGGSQRIIFHIADAPPHGDIYKEEGSYRGDDHPNGCPCGLKFNKLSTQINNNDISYHLVAIGSCLKKTIKVFENSLQSFNYCNIQGASQMTENIIEMLTKYPWWNVKA</sequence>
<evidence type="ECO:0000256" key="6">
    <source>
        <dbReference type="ARBA" id="ARBA00022833"/>
    </source>
</evidence>
<evidence type="ECO:0000256" key="7">
    <source>
        <dbReference type="PROSITE-ProRule" id="PRU00723"/>
    </source>
</evidence>
<dbReference type="InterPro" id="IPR000571">
    <property type="entry name" value="Znf_CCCH"/>
</dbReference>
<dbReference type="InterPro" id="IPR036465">
    <property type="entry name" value="vWFA_dom_sf"/>
</dbReference>
<dbReference type="Pfam" id="PF00642">
    <property type="entry name" value="zf-CCCH"/>
    <property type="match status" value="1"/>
</dbReference>
<feature type="coiled-coil region" evidence="8">
    <location>
        <begin position="380"/>
        <end position="414"/>
    </location>
</feature>
<comment type="subcellular location">
    <subcellularLocation>
        <location evidence="1">Secreted</location>
    </subcellularLocation>
</comment>
<evidence type="ECO:0000259" key="9">
    <source>
        <dbReference type="PROSITE" id="PS50103"/>
    </source>
</evidence>
<keyword evidence="3 7" id="KW-0479">Metal-binding</keyword>
<evidence type="ECO:0000256" key="8">
    <source>
        <dbReference type="SAM" id="Coils"/>
    </source>
</evidence>
<dbReference type="EMBL" id="LDAU01000051">
    <property type="protein sequence ID" value="KRX09371.1"/>
    <property type="molecule type" value="Genomic_DNA"/>
</dbReference>
<keyword evidence="12" id="KW-1185">Reference proteome</keyword>
<feature type="zinc finger region" description="C3H1-type" evidence="7">
    <location>
        <begin position="75"/>
        <end position="103"/>
    </location>
</feature>
<reference evidence="11 12" key="1">
    <citation type="journal article" date="2015" name="Sci. Rep.">
        <title>Genome of the facultative scuticociliatosis pathogen Pseudocohnilembus persalinus provides insight into its virulence through horizontal gene transfer.</title>
        <authorList>
            <person name="Xiong J."/>
            <person name="Wang G."/>
            <person name="Cheng J."/>
            <person name="Tian M."/>
            <person name="Pan X."/>
            <person name="Warren A."/>
            <person name="Jiang C."/>
            <person name="Yuan D."/>
            <person name="Miao W."/>
        </authorList>
    </citation>
    <scope>NUCLEOTIDE SEQUENCE [LARGE SCALE GENOMIC DNA]</scope>
    <source>
        <strain evidence="11">36N120E</strain>
    </source>
</reference>
<dbReference type="Gene3D" id="3.40.50.410">
    <property type="entry name" value="von Willebrand factor, type A domain"/>
    <property type="match status" value="1"/>
</dbReference>
<proteinExistence type="predicted"/>
<organism evidence="11 12">
    <name type="scientific">Pseudocohnilembus persalinus</name>
    <name type="common">Ciliate</name>
    <dbReference type="NCBI Taxonomy" id="266149"/>
    <lineage>
        <taxon>Eukaryota</taxon>
        <taxon>Sar</taxon>
        <taxon>Alveolata</taxon>
        <taxon>Ciliophora</taxon>
        <taxon>Intramacronucleata</taxon>
        <taxon>Oligohymenophorea</taxon>
        <taxon>Scuticociliatia</taxon>
        <taxon>Philasterida</taxon>
        <taxon>Pseudocohnilembidae</taxon>
        <taxon>Pseudocohnilembus</taxon>
    </lineage>
</organism>
<dbReference type="GO" id="GO:0005737">
    <property type="term" value="C:cytoplasm"/>
    <property type="evidence" value="ECO:0007669"/>
    <property type="project" value="TreeGrafter"/>
</dbReference>
<feature type="domain" description="VWFA" evidence="10">
    <location>
        <begin position="414"/>
        <end position="621"/>
    </location>
</feature>
<comment type="caution">
    <text evidence="11">The sequence shown here is derived from an EMBL/GenBank/DDBJ whole genome shotgun (WGS) entry which is preliminary data.</text>
</comment>
<accession>A0A0V0R4F9</accession>
<feature type="domain" description="C3H1-type" evidence="9">
    <location>
        <begin position="75"/>
        <end position="103"/>
    </location>
</feature>
<keyword evidence="5 7" id="KW-0863">Zinc-finger</keyword>
<dbReference type="Proteomes" id="UP000054937">
    <property type="component" value="Unassembled WGS sequence"/>
</dbReference>
<dbReference type="PANTHER" id="PTHR47763">
    <property type="entry name" value="ALPHA-PROTEIN KINASE VWKA"/>
    <property type="match status" value="1"/>
</dbReference>
<evidence type="ECO:0000259" key="10">
    <source>
        <dbReference type="PROSITE" id="PS50234"/>
    </source>
</evidence>
<dbReference type="GO" id="GO:0004674">
    <property type="term" value="F:protein serine/threonine kinase activity"/>
    <property type="evidence" value="ECO:0007669"/>
    <property type="project" value="TreeGrafter"/>
</dbReference>
<dbReference type="SUPFAM" id="SSF90229">
    <property type="entry name" value="CCCH zinc finger"/>
    <property type="match status" value="1"/>
</dbReference>
<dbReference type="CDD" id="cd00198">
    <property type="entry name" value="vWFA"/>
    <property type="match status" value="1"/>
</dbReference>
<dbReference type="InterPro" id="IPR036855">
    <property type="entry name" value="Znf_CCCH_sf"/>
</dbReference>
<dbReference type="SUPFAM" id="SSF53300">
    <property type="entry name" value="vWA-like"/>
    <property type="match status" value="1"/>
</dbReference>
<keyword evidence="4" id="KW-0732">Signal</keyword>